<evidence type="ECO:0000256" key="2">
    <source>
        <dbReference type="ARBA" id="ARBA00023004"/>
    </source>
</evidence>
<keyword evidence="4" id="KW-0238">DNA-binding</keyword>
<keyword evidence="3" id="KW-0411">Iron-sulfur</keyword>
<dbReference type="InterPro" id="IPR000551">
    <property type="entry name" value="MerR-type_HTH_dom"/>
</dbReference>
<dbReference type="GO" id="GO:0046872">
    <property type="term" value="F:metal ion binding"/>
    <property type="evidence" value="ECO:0007669"/>
    <property type="project" value="UniProtKB-KW"/>
</dbReference>
<evidence type="ECO:0000313" key="7">
    <source>
        <dbReference type="EMBL" id="QEC49497.1"/>
    </source>
</evidence>
<dbReference type="EMBL" id="CP042430">
    <property type="protein sequence ID" value="QEC49497.1"/>
    <property type="molecule type" value="Genomic_DNA"/>
</dbReference>
<evidence type="ECO:0000313" key="8">
    <source>
        <dbReference type="Proteomes" id="UP000321805"/>
    </source>
</evidence>
<dbReference type="AlphaFoldDB" id="A0A5B8U947"/>
<keyword evidence="1" id="KW-0479">Metal-binding</keyword>
<feature type="region of interest" description="Disordered" evidence="5">
    <location>
        <begin position="1"/>
        <end position="21"/>
    </location>
</feature>
<sequence>MPPRGSPVRDPEATSSSELEVQAPSCCRVGVSTELLTIGEVARRSGVAASALRFYEERGLITSDRAGSGRRRYPRATLRRIAFIVFAQRVGLSLEEIAAELARLPGDRVPGRRDWDRLSRGWARRIDERIAELERLRGSLTECIGCGCLSMQRCRLANPGDRAGRGGPGPRYWMGDPRGA</sequence>
<keyword evidence="8" id="KW-1185">Reference proteome</keyword>
<dbReference type="PANTHER" id="PTHR30204">
    <property type="entry name" value="REDOX-CYCLING DRUG-SENSING TRANSCRIPTIONAL ACTIVATOR SOXR"/>
    <property type="match status" value="1"/>
</dbReference>
<gene>
    <name evidence="7" type="primary">soxR</name>
    <name evidence="7" type="ORF">FSW04_19285</name>
</gene>
<dbReference type="GO" id="GO:0006979">
    <property type="term" value="P:response to oxidative stress"/>
    <property type="evidence" value="ECO:0007669"/>
    <property type="project" value="InterPro"/>
</dbReference>
<dbReference type="NCBIfam" id="TIGR01950">
    <property type="entry name" value="SoxR"/>
    <property type="match status" value="1"/>
</dbReference>
<dbReference type="PROSITE" id="PS50937">
    <property type="entry name" value="HTH_MERR_2"/>
    <property type="match status" value="1"/>
</dbReference>
<reference evidence="7 8" key="1">
    <citation type="journal article" date="2018" name="J. Microbiol.">
        <title>Baekduia soli gen. nov., sp. nov., a novel bacterium isolated from the soil of Baekdu Mountain and proposal of a novel family name, Baekduiaceae fam. nov.</title>
        <authorList>
            <person name="An D.S."/>
            <person name="Siddiqi M.Z."/>
            <person name="Kim K.H."/>
            <person name="Yu H.S."/>
            <person name="Im W.T."/>
        </authorList>
    </citation>
    <scope>NUCLEOTIDE SEQUENCE [LARGE SCALE GENOMIC DNA]</scope>
    <source>
        <strain evidence="7 8">BR7-21</strain>
    </source>
</reference>
<dbReference type="SUPFAM" id="SSF46955">
    <property type="entry name" value="Putative DNA-binding domain"/>
    <property type="match status" value="1"/>
</dbReference>
<dbReference type="Pfam" id="PF13411">
    <property type="entry name" value="MerR_1"/>
    <property type="match status" value="1"/>
</dbReference>
<evidence type="ECO:0000256" key="5">
    <source>
        <dbReference type="SAM" id="MobiDB-lite"/>
    </source>
</evidence>
<dbReference type="OrthoDB" id="9802944at2"/>
<dbReference type="KEGG" id="bsol:FSW04_19285"/>
<dbReference type="CDD" id="cd01110">
    <property type="entry name" value="HTH_SoxR"/>
    <property type="match status" value="1"/>
</dbReference>
<dbReference type="GO" id="GO:0003677">
    <property type="term" value="F:DNA binding"/>
    <property type="evidence" value="ECO:0007669"/>
    <property type="project" value="UniProtKB-KW"/>
</dbReference>
<evidence type="ECO:0000259" key="6">
    <source>
        <dbReference type="PROSITE" id="PS50937"/>
    </source>
</evidence>
<dbReference type="PRINTS" id="PR00040">
    <property type="entry name" value="HTHMERR"/>
</dbReference>
<proteinExistence type="predicted"/>
<dbReference type="InterPro" id="IPR009061">
    <property type="entry name" value="DNA-bd_dom_put_sf"/>
</dbReference>
<dbReference type="Proteomes" id="UP000321805">
    <property type="component" value="Chromosome"/>
</dbReference>
<evidence type="ECO:0000256" key="1">
    <source>
        <dbReference type="ARBA" id="ARBA00022714"/>
    </source>
</evidence>
<protein>
    <submittedName>
        <fullName evidence="7">Redox-sensitive transcriptional activator SoxR</fullName>
    </submittedName>
</protein>
<accession>A0A5B8U947</accession>
<dbReference type="GO" id="GO:0003700">
    <property type="term" value="F:DNA-binding transcription factor activity"/>
    <property type="evidence" value="ECO:0007669"/>
    <property type="project" value="InterPro"/>
</dbReference>
<feature type="region of interest" description="Disordered" evidence="5">
    <location>
        <begin position="159"/>
        <end position="180"/>
    </location>
</feature>
<dbReference type="SMART" id="SM00422">
    <property type="entry name" value="HTH_MERR"/>
    <property type="match status" value="1"/>
</dbReference>
<dbReference type="Gene3D" id="1.10.1660.10">
    <property type="match status" value="1"/>
</dbReference>
<evidence type="ECO:0000256" key="3">
    <source>
        <dbReference type="ARBA" id="ARBA00023014"/>
    </source>
</evidence>
<keyword evidence="1" id="KW-0001">2Fe-2S</keyword>
<dbReference type="GO" id="GO:0051537">
    <property type="term" value="F:2 iron, 2 sulfur cluster binding"/>
    <property type="evidence" value="ECO:0007669"/>
    <property type="project" value="UniProtKB-KW"/>
</dbReference>
<keyword evidence="2" id="KW-0408">Iron</keyword>
<organism evidence="7 8">
    <name type="scientific">Baekduia soli</name>
    <dbReference type="NCBI Taxonomy" id="496014"/>
    <lineage>
        <taxon>Bacteria</taxon>
        <taxon>Bacillati</taxon>
        <taxon>Actinomycetota</taxon>
        <taxon>Thermoleophilia</taxon>
        <taxon>Solirubrobacterales</taxon>
        <taxon>Baekduiaceae</taxon>
        <taxon>Baekduia</taxon>
    </lineage>
</organism>
<feature type="domain" description="HTH merR-type" evidence="6">
    <location>
        <begin position="35"/>
        <end position="103"/>
    </location>
</feature>
<evidence type="ECO:0000256" key="4">
    <source>
        <dbReference type="ARBA" id="ARBA00023125"/>
    </source>
</evidence>
<dbReference type="InterPro" id="IPR047057">
    <property type="entry name" value="MerR_fam"/>
</dbReference>
<dbReference type="PANTHER" id="PTHR30204:SF0">
    <property type="entry name" value="REDOX-SENSITIVE TRANSCRIPTIONAL ACTIVATOR SOXR"/>
    <property type="match status" value="1"/>
</dbReference>
<dbReference type="PROSITE" id="PS00552">
    <property type="entry name" value="HTH_MERR_1"/>
    <property type="match status" value="1"/>
</dbReference>
<dbReference type="InterPro" id="IPR010211">
    <property type="entry name" value="Redox-sen_tscrpt-act_SoxR"/>
</dbReference>
<name>A0A5B8U947_9ACTN</name>